<reference evidence="9" key="1">
    <citation type="submission" date="2016-04" db="EMBL/GenBank/DDBJ databases">
        <title>Cephalotus genome sequencing.</title>
        <authorList>
            <person name="Fukushima K."/>
            <person name="Hasebe M."/>
            <person name="Fang X."/>
        </authorList>
    </citation>
    <scope>NUCLEOTIDE SEQUENCE [LARGE SCALE GENOMIC DNA]</scope>
    <source>
        <strain evidence="9">cv. St1</strain>
    </source>
</reference>
<dbReference type="PANTHER" id="PTHR32096">
    <property type="entry name" value="WRKY TRANSCRIPTION FACTOR 30-RELATED-RELATED"/>
    <property type="match status" value="1"/>
</dbReference>
<keyword evidence="5" id="KW-0539">Nucleus</keyword>
<sequence length="309" mass="35754">MMESSWPENDRKRRMVKELVQGQECASQLRYLLNEDKENDGSINIEDLVVKVQKSFINSLIILNNGEFDEVSQIPTNSQLDSPCWDSRKSDDSGESIKSSKLKDRRGCYKRRKCSRSWTSETPNLIDDGLAWRKYGQKVILNAKYPRNYFRCTHRHDQGCQAKKQVQRIEEDPPKYRTMYYGYHSCKALLKPSQLLLDSTSNDSSILLRFDTNITNKQYHDDFVFQSSSPKEEHKDVVIIPSDDMIHDQSASSDYIISPDSTNFDHVTLLSYDHGDVISGQTTSTHSFDMGVIVESDDFVHDIFEFEFN</sequence>
<dbReference type="EMBL" id="BDDD01000802">
    <property type="protein sequence ID" value="GAV70385.1"/>
    <property type="molecule type" value="Genomic_DNA"/>
</dbReference>
<evidence type="ECO:0000256" key="2">
    <source>
        <dbReference type="ARBA" id="ARBA00023015"/>
    </source>
</evidence>
<keyword evidence="3" id="KW-0238">DNA-binding</keyword>
<protein>
    <submittedName>
        <fullName evidence="8">WRKY domain-containing protein</fullName>
    </submittedName>
</protein>
<name>A0A1Q3BR12_CEPFO</name>
<dbReference type="PROSITE" id="PS50811">
    <property type="entry name" value="WRKY"/>
    <property type="match status" value="1"/>
</dbReference>
<comment type="caution">
    <text evidence="8">The sequence shown here is derived from an EMBL/GenBank/DDBJ whole genome shotgun (WGS) entry which is preliminary data.</text>
</comment>
<gene>
    <name evidence="8" type="ORF">CFOL_v3_13883</name>
</gene>
<dbReference type="SUPFAM" id="SSF118290">
    <property type="entry name" value="WRKY DNA-binding domain"/>
    <property type="match status" value="1"/>
</dbReference>
<keyword evidence="9" id="KW-1185">Reference proteome</keyword>
<dbReference type="GO" id="GO:0005634">
    <property type="term" value="C:nucleus"/>
    <property type="evidence" value="ECO:0007669"/>
    <property type="project" value="UniProtKB-SubCell"/>
</dbReference>
<evidence type="ECO:0000256" key="4">
    <source>
        <dbReference type="ARBA" id="ARBA00023163"/>
    </source>
</evidence>
<dbReference type="PANTHER" id="PTHR32096:SF116">
    <property type="entry name" value="WRKY TRANSCRIPTION FACTOR 63-RELATED"/>
    <property type="match status" value="1"/>
</dbReference>
<evidence type="ECO:0000259" key="7">
    <source>
        <dbReference type="PROSITE" id="PS50811"/>
    </source>
</evidence>
<organism evidence="8 9">
    <name type="scientific">Cephalotus follicularis</name>
    <name type="common">Albany pitcher plant</name>
    <dbReference type="NCBI Taxonomy" id="3775"/>
    <lineage>
        <taxon>Eukaryota</taxon>
        <taxon>Viridiplantae</taxon>
        <taxon>Streptophyta</taxon>
        <taxon>Embryophyta</taxon>
        <taxon>Tracheophyta</taxon>
        <taxon>Spermatophyta</taxon>
        <taxon>Magnoliopsida</taxon>
        <taxon>eudicotyledons</taxon>
        <taxon>Gunneridae</taxon>
        <taxon>Pentapetalae</taxon>
        <taxon>rosids</taxon>
        <taxon>fabids</taxon>
        <taxon>Oxalidales</taxon>
        <taxon>Cephalotaceae</taxon>
        <taxon>Cephalotus</taxon>
    </lineage>
</organism>
<keyword evidence="2" id="KW-0805">Transcription regulation</keyword>
<proteinExistence type="predicted"/>
<dbReference type="FunCoup" id="A0A1Q3BR12">
    <property type="interactions" value="107"/>
</dbReference>
<feature type="region of interest" description="Disordered" evidence="6">
    <location>
        <begin position="77"/>
        <end position="99"/>
    </location>
</feature>
<evidence type="ECO:0000313" key="8">
    <source>
        <dbReference type="EMBL" id="GAV70385.1"/>
    </source>
</evidence>
<dbReference type="STRING" id="3775.A0A1Q3BR12"/>
<accession>A0A1Q3BR12</accession>
<dbReference type="Proteomes" id="UP000187406">
    <property type="component" value="Unassembled WGS sequence"/>
</dbReference>
<dbReference type="InParanoid" id="A0A1Q3BR12"/>
<evidence type="ECO:0000256" key="3">
    <source>
        <dbReference type="ARBA" id="ARBA00023125"/>
    </source>
</evidence>
<dbReference type="InterPro" id="IPR044810">
    <property type="entry name" value="WRKY_plant"/>
</dbReference>
<evidence type="ECO:0000256" key="5">
    <source>
        <dbReference type="ARBA" id="ARBA00023242"/>
    </source>
</evidence>
<dbReference type="AlphaFoldDB" id="A0A1Q3BR12"/>
<feature type="domain" description="WRKY" evidence="7">
    <location>
        <begin position="121"/>
        <end position="189"/>
    </location>
</feature>
<dbReference type="GO" id="GO:0003700">
    <property type="term" value="F:DNA-binding transcription factor activity"/>
    <property type="evidence" value="ECO:0007669"/>
    <property type="project" value="InterPro"/>
</dbReference>
<dbReference type="InterPro" id="IPR003657">
    <property type="entry name" value="WRKY_dom"/>
</dbReference>
<keyword evidence="4" id="KW-0804">Transcription</keyword>
<dbReference type="SMART" id="SM00774">
    <property type="entry name" value="WRKY"/>
    <property type="match status" value="1"/>
</dbReference>
<dbReference type="Pfam" id="PF03106">
    <property type="entry name" value="WRKY"/>
    <property type="match status" value="1"/>
</dbReference>
<evidence type="ECO:0000313" key="9">
    <source>
        <dbReference type="Proteomes" id="UP000187406"/>
    </source>
</evidence>
<comment type="subcellular location">
    <subcellularLocation>
        <location evidence="1">Nucleus</location>
    </subcellularLocation>
</comment>
<dbReference type="GO" id="GO:0000976">
    <property type="term" value="F:transcription cis-regulatory region binding"/>
    <property type="evidence" value="ECO:0007669"/>
    <property type="project" value="TreeGrafter"/>
</dbReference>
<evidence type="ECO:0000256" key="1">
    <source>
        <dbReference type="ARBA" id="ARBA00004123"/>
    </source>
</evidence>
<dbReference type="InterPro" id="IPR036576">
    <property type="entry name" value="WRKY_dom_sf"/>
</dbReference>
<dbReference type="Gene3D" id="2.20.25.80">
    <property type="entry name" value="WRKY domain"/>
    <property type="match status" value="1"/>
</dbReference>
<dbReference type="OrthoDB" id="2021064at2759"/>
<evidence type="ECO:0000256" key="6">
    <source>
        <dbReference type="SAM" id="MobiDB-lite"/>
    </source>
</evidence>